<dbReference type="Proteomes" id="UP000073601">
    <property type="component" value="Unassembled WGS sequence"/>
</dbReference>
<gene>
    <name evidence="1" type="ORF">GMA8713_03832</name>
</gene>
<dbReference type="AlphaFoldDB" id="A0A128FG74"/>
<protein>
    <submittedName>
        <fullName evidence="1">Uncharacterized protein</fullName>
    </submittedName>
</protein>
<reference evidence="2" key="1">
    <citation type="submission" date="2016-02" db="EMBL/GenBank/DDBJ databases">
        <authorList>
            <person name="Rodrigo-Torres Lidia"/>
            <person name="Arahal R.David."/>
        </authorList>
    </citation>
    <scope>NUCLEOTIDE SEQUENCE [LARGE SCALE GENOMIC DNA]</scope>
    <source>
        <strain evidence="2">CECT 8713</strain>
    </source>
</reference>
<accession>A0A128FG74</accession>
<sequence length="111" mass="11796">MLLVILAGCAIKQFKEITVYKTKGSVQCESSGMSISESEVQLHNSGVEVFSSKCGVLDGGFAQICGGKTGDILLHTINSRYENLAVAMGYQPVSALVSEESLKGFSLVECQ</sequence>
<proteinExistence type="predicted"/>
<evidence type="ECO:0000313" key="1">
    <source>
        <dbReference type="EMBL" id="CZF85799.1"/>
    </source>
</evidence>
<keyword evidence="2" id="KW-1185">Reference proteome</keyword>
<evidence type="ECO:0000313" key="2">
    <source>
        <dbReference type="Proteomes" id="UP000073601"/>
    </source>
</evidence>
<organism evidence="1 2">
    <name type="scientific">Grimontia marina</name>
    <dbReference type="NCBI Taxonomy" id="646534"/>
    <lineage>
        <taxon>Bacteria</taxon>
        <taxon>Pseudomonadati</taxon>
        <taxon>Pseudomonadota</taxon>
        <taxon>Gammaproteobacteria</taxon>
        <taxon>Vibrionales</taxon>
        <taxon>Vibrionaceae</taxon>
        <taxon>Grimontia</taxon>
    </lineage>
</organism>
<name>A0A128FG74_9GAMM</name>
<dbReference type="EMBL" id="FIZY01000044">
    <property type="protein sequence ID" value="CZF85799.1"/>
    <property type="molecule type" value="Genomic_DNA"/>
</dbReference>